<evidence type="ECO:0000259" key="3">
    <source>
        <dbReference type="Pfam" id="PF01370"/>
    </source>
</evidence>
<accession>A0ABM8UTL7</accession>
<sequence>MGKKVLITGGTGLIGKRLTQLLLERGYEVAYLSRSKKSVPSVTVFQWDIDKNYIEEGALENTHFLVHLAGTGVAEKRWTDEQKKSIISSRVDTIKLVAEKLKEKNIRPAAFISASGSSYYGEDSGETRNTENSPPGNDFLSHVTIVWEKAADAVAELGVRTVKLRTGIILSDEGGALKQIAAPAKLGLGAPLGSGKQWLSWIHLDDICNMYIQAMENETWHGAYNAITGAVTNEDFTKLICKVLDKPQWAPHVPAFALKLAFGEMANVVLGSSYLINKRIKEETDFKYQYPDLKGSLEEILR</sequence>
<dbReference type="InterPro" id="IPR001509">
    <property type="entry name" value="Epimerase_deHydtase"/>
</dbReference>
<dbReference type="Pfam" id="PF08338">
    <property type="entry name" value="DUF1731"/>
    <property type="match status" value="1"/>
</dbReference>
<dbReference type="Proteomes" id="UP000679725">
    <property type="component" value="Unassembled WGS sequence"/>
</dbReference>
<reference evidence="5 6" key="1">
    <citation type="submission" date="2021-04" db="EMBL/GenBank/DDBJ databases">
        <authorList>
            <person name="Rodrigo-Torres L."/>
            <person name="Arahal R. D."/>
            <person name="Lucena T."/>
        </authorList>
    </citation>
    <scope>NUCLEOTIDE SEQUENCE [LARGE SCALE GENOMIC DNA]</scope>
    <source>
        <strain evidence="5 6">CECT 9623</strain>
    </source>
</reference>
<gene>
    <name evidence="5" type="ORF">DYBT9623_03591</name>
</gene>
<keyword evidence="6" id="KW-1185">Reference proteome</keyword>
<evidence type="ECO:0000256" key="2">
    <source>
        <dbReference type="SAM" id="MobiDB-lite"/>
    </source>
</evidence>
<dbReference type="InterPro" id="IPR013549">
    <property type="entry name" value="DUF1731"/>
</dbReference>
<comment type="caution">
    <text evidence="5">The sequence shown here is derived from an EMBL/GenBank/DDBJ whole genome shotgun (WGS) entry which is preliminary data.</text>
</comment>
<dbReference type="InterPro" id="IPR010099">
    <property type="entry name" value="SDR39U1"/>
</dbReference>
<dbReference type="PANTHER" id="PTHR11092">
    <property type="entry name" value="SUGAR NUCLEOTIDE EPIMERASE RELATED"/>
    <property type="match status" value="1"/>
</dbReference>
<dbReference type="Gene3D" id="3.40.50.720">
    <property type="entry name" value="NAD(P)-binding Rossmann-like Domain"/>
    <property type="match status" value="1"/>
</dbReference>
<dbReference type="SUPFAM" id="SSF51735">
    <property type="entry name" value="NAD(P)-binding Rossmann-fold domains"/>
    <property type="match status" value="1"/>
</dbReference>
<protein>
    <submittedName>
        <fullName evidence="5">Epimerase family protein</fullName>
    </submittedName>
</protein>
<feature type="domain" description="NAD-dependent epimerase/dehydratase" evidence="3">
    <location>
        <begin position="5"/>
        <end position="218"/>
    </location>
</feature>
<feature type="region of interest" description="Disordered" evidence="2">
    <location>
        <begin position="117"/>
        <end position="136"/>
    </location>
</feature>
<evidence type="ECO:0000259" key="4">
    <source>
        <dbReference type="Pfam" id="PF08338"/>
    </source>
</evidence>
<evidence type="ECO:0000313" key="5">
    <source>
        <dbReference type="EMBL" id="CAG5071594.1"/>
    </source>
</evidence>
<dbReference type="PANTHER" id="PTHR11092:SF0">
    <property type="entry name" value="EPIMERASE FAMILY PROTEIN SDR39U1"/>
    <property type="match status" value="1"/>
</dbReference>
<comment type="similarity">
    <text evidence="1">Belongs to the NAD(P)-dependent epimerase/dehydratase family. SDR39U1 subfamily.</text>
</comment>
<proteinExistence type="inferred from homology"/>
<dbReference type="InterPro" id="IPR036291">
    <property type="entry name" value="NAD(P)-bd_dom_sf"/>
</dbReference>
<dbReference type="NCBIfam" id="TIGR01777">
    <property type="entry name" value="yfcH"/>
    <property type="match status" value="1"/>
</dbReference>
<name>A0ABM8UTL7_9BACT</name>
<organism evidence="5 6">
    <name type="scientific">Dyadobacter linearis</name>
    <dbReference type="NCBI Taxonomy" id="2823330"/>
    <lineage>
        <taxon>Bacteria</taxon>
        <taxon>Pseudomonadati</taxon>
        <taxon>Bacteroidota</taxon>
        <taxon>Cytophagia</taxon>
        <taxon>Cytophagales</taxon>
        <taxon>Spirosomataceae</taxon>
        <taxon>Dyadobacter</taxon>
    </lineage>
</organism>
<evidence type="ECO:0000256" key="1">
    <source>
        <dbReference type="ARBA" id="ARBA00009353"/>
    </source>
</evidence>
<dbReference type="EMBL" id="CAJRAU010000005">
    <property type="protein sequence ID" value="CAG5071594.1"/>
    <property type="molecule type" value="Genomic_DNA"/>
</dbReference>
<feature type="domain" description="DUF1731" evidence="4">
    <location>
        <begin position="253"/>
        <end position="300"/>
    </location>
</feature>
<evidence type="ECO:0000313" key="6">
    <source>
        <dbReference type="Proteomes" id="UP000679725"/>
    </source>
</evidence>
<dbReference type="RefSeq" id="WP_215234908.1">
    <property type="nucleotide sequence ID" value="NZ_CAJRAU010000005.1"/>
</dbReference>
<dbReference type="Pfam" id="PF01370">
    <property type="entry name" value="Epimerase"/>
    <property type="match status" value="1"/>
</dbReference>